<keyword evidence="2" id="KW-1133">Transmembrane helix</keyword>
<dbReference type="AlphaFoldDB" id="A0A067C5G1"/>
<keyword evidence="2" id="KW-0812">Transmembrane</keyword>
<feature type="transmembrane region" description="Helical" evidence="2">
    <location>
        <begin position="307"/>
        <end position="329"/>
    </location>
</feature>
<feature type="transmembrane region" description="Helical" evidence="2">
    <location>
        <begin position="190"/>
        <end position="223"/>
    </location>
</feature>
<dbReference type="PANTHER" id="PTHR13568:SF9">
    <property type="entry name" value="TRANSMEMBRANE PROTEIN 203"/>
    <property type="match status" value="1"/>
</dbReference>
<feature type="transmembrane region" description="Helical" evidence="2">
    <location>
        <begin position="271"/>
        <end position="295"/>
    </location>
</feature>
<evidence type="ECO:0000313" key="3">
    <source>
        <dbReference type="EMBL" id="KDO21776.1"/>
    </source>
</evidence>
<proteinExistence type="predicted"/>
<reference evidence="3 4" key="1">
    <citation type="journal article" date="2013" name="PLoS Genet.">
        <title>Distinctive expansion of potential virulence genes in the genome of the oomycete fish pathogen Saprolegnia parasitica.</title>
        <authorList>
            <person name="Jiang R.H."/>
            <person name="de Bruijn I."/>
            <person name="Haas B.J."/>
            <person name="Belmonte R."/>
            <person name="Lobach L."/>
            <person name="Christie J."/>
            <person name="van den Ackerveken G."/>
            <person name="Bottin A."/>
            <person name="Bulone V."/>
            <person name="Diaz-Moreno S.M."/>
            <person name="Dumas B."/>
            <person name="Fan L."/>
            <person name="Gaulin E."/>
            <person name="Govers F."/>
            <person name="Grenville-Briggs L.J."/>
            <person name="Horner N.R."/>
            <person name="Levin J.Z."/>
            <person name="Mammella M."/>
            <person name="Meijer H.J."/>
            <person name="Morris P."/>
            <person name="Nusbaum C."/>
            <person name="Oome S."/>
            <person name="Phillips A.J."/>
            <person name="van Rooyen D."/>
            <person name="Rzeszutek E."/>
            <person name="Saraiva M."/>
            <person name="Secombes C.J."/>
            <person name="Seidl M.F."/>
            <person name="Snel B."/>
            <person name="Stassen J.H."/>
            <person name="Sykes S."/>
            <person name="Tripathy S."/>
            <person name="van den Berg H."/>
            <person name="Vega-Arreguin J.C."/>
            <person name="Wawra S."/>
            <person name="Young S.K."/>
            <person name="Zeng Q."/>
            <person name="Dieguez-Uribeondo J."/>
            <person name="Russ C."/>
            <person name="Tyler B.M."/>
            <person name="van West P."/>
        </authorList>
    </citation>
    <scope>NUCLEOTIDE SEQUENCE [LARGE SCALE GENOMIC DNA]</scope>
    <source>
        <strain evidence="3 4">CBS 223.65</strain>
    </source>
</reference>
<gene>
    <name evidence="3" type="ORF">SPRG_13190</name>
</gene>
<dbReference type="OrthoDB" id="72976at2759"/>
<feature type="region of interest" description="Disordered" evidence="1">
    <location>
        <begin position="337"/>
        <end position="362"/>
    </location>
</feature>
<organism evidence="3 4">
    <name type="scientific">Saprolegnia parasitica (strain CBS 223.65)</name>
    <dbReference type="NCBI Taxonomy" id="695850"/>
    <lineage>
        <taxon>Eukaryota</taxon>
        <taxon>Sar</taxon>
        <taxon>Stramenopiles</taxon>
        <taxon>Oomycota</taxon>
        <taxon>Saprolegniomycetes</taxon>
        <taxon>Saprolegniales</taxon>
        <taxon>Saprolegniaceae</taxon>
        <taxon>Saprolegnia</taxon>
    </lineage>
</organism>
<protein>
    <submittedName>
        <fullName evidence="3">Uncharacterized protein</fullName>
    </submittedName>
</protein>
<accession>A0A067C5G1</accession>
<dbReference type="Proteomes" id="UP000030745">
    <property type="component" value="Unassembled WGS sequence"/>
</dbReference>
<dbReference type="KEGG" id="spar:SPRG_13190"/>
<dbReference type="Pfam" id="PF10269">
    <property type="entry name" value="Tmemb_185A"/>
    <property type="match status" value="1"/>
</dbReference>
<feature type="transmembrane region" description="Helical" evidence="2">
    <location>
        <begin position="73"/>
        <end position="95"/>
    </location>
</feature>
<keyword evidence="4" id="KW-1185">Reference proteome</keyword>
<feature type="compositionally biased region" description="Acidic residues" evidence="1">
    <location>
        <begin position="337"/>
        <end position="347"/>
    </location>
</feature>
<keyword evidence="2" id="KW-0472">Membrane</keyword>
<dbReference type="RefSeq" id="XP_012207576.1">
    <property type="nucleotide sequence ID" value="XM_012352186.1"/>
</dbReference>
<feature type="transmembrane region" description="Helical" evidence="2">
    <location>
        <begin position="33"/>
        <end position="61"/>
    </location>
</feature>
<sequence>MAANDNAVAQSIIDRLVPAIPRFAFESLRTDPMLRLLLCGYVTCVVILLAPLVLIPLCICLKVDGLILAPWRIALAPLWVLELLCIMIAVAGLFIEDSDAQAADASAVIEEADASLEEGAAASKSPPTYGATDEAVDAAPKALDDVADAPLPTNTSPKMMLSTRDFAGGVGTCVAHFLVALRMDHVFECAWIWLFLAFIVSDAVGGPDIGSTGLLIQYCVIFLKLDNTISWSWAVILIPTWILLGVVVVLLPCIVYFAAKEFDLVSPPAVAAFSLAGLLAAGAIVASLVLITLKLQGSSTYSALETCLPYFASIVFLIAIGALAIFLFWPIPPPQAEEGEGMAEDDPNTATDALATCSEPEL</sequence>
<dbReference type="EMBL" id="KK583281">
    <property type="protein sequence ID" value="KDO21776.1"/>
    <property type="molecule type" value="Genomic_DNA"/>
</dbReference>
<feature type="transmembrane region" description="Helical" evidence="2">
    <location>
        <begin position="235"/>
        <end position="259"/>
    </location>
</feature>
<dbReference type="OMA" id="CLPYFAS"/>
<evidence type="ECO:0000256" key="2">
    <source>
        <dbReference type="SAM" id="Phobius"/>
    </source>
</evidence>
<name>A0A067C5G1_SAPPC</name>
<evidence type="ECO:0000313" key="4">
    <source>
        <dbReference type="Proteomes" id="UP000030745"/>
    </source>
</evidence>
<dbReference type="InterPro" id="IPR019396">
    <property type="entry name" value="TM_Fragile-X-F-assoc"/>
</dbReference>
<dbReference type="PANTHER" id="PTHR13568">
    <property type="entry name" value="FAM11A, B PROTEIN"/>
    <property type="match status" value="1"/>
</dbReference>
<dbReference type="VEuPathDB" id="FungiDB:SPRG_13190"/>
<dbReference type="GeneID" id="24135089"/>
<evidence type="ECO:0000256" key="1">
    <source>
        <dbReference type="SAM" id="MobiDB-lite"/>
    </source>
</evidence>